<dbReference type="InterPro" id="IPR015797">
    <property type="entry name" value="NUDIX_hydrolase-like_dom_sf"/>
</dbReference>
<dbReference type="SUPFAM" id="SSF103473">
    <property type="entry name" value="MFS general substrate transporter"/>
    <property type="match status" value="1"/>
</dbReference>
<evidence type="ECO:0000256" key="6">
    <source>
        <dbReference type="ARBA" id="ARBA00022989"/>
    </source>
</evidence>
<evidence type="ECO:0000313" key="11">
    <source>
        <dbReference type="Proteomes" id="UP001499990"/>
    </source>
</evidence>
<evidence type="ECO:0000256" key="5">
    <source>
        <dbReference type="ARBA" id="ARBA00022801"/>
    </source>
</evidence>
<reference evidence="11" key="1">
    <citation type="journal article" date="2019" name="Int. J. Syst. Evol. Microbiol.">
        <title>The Global Catalogue of Microorganisms (GCM) 10K type strain sequencing project: providing services to taxonomists for standard genome sequencing and annotation.</title>
        <authorList>
            <consortium name="The Broad Institute Genomics Platform"/>
            <consortium name="The Broad Institute Genome Sequencing Center for Infectious Disease"/>
            <person name="Wu L."/>
            <person name="Ma J."/>
        </authorList>
    </citation>
    <scope>NUCLEOTIDE SEQUENCE [LARGE SCALE GENOMIC DNA]</scope>
    <source>
        <strain evidence="11">JCM 9651</strain>
    </source>
</reference>
<dbReference type="InterPro" id="IPR010290">
    <property type="entry name" value="TM_effector"/>
</dbReference>
<keyword evidence="4 8" id="KW-0812">Transmembrane</keyword>
<feature type="transmembrane region" description="Helical" evidence="8">
    <location>
        <begin position="80"/>
        <end position="102"/>
    </location>
</feature>
<dbReference type="Pfam" id="PF05977">
    <property type="entry name" value="MFS_3"/>
    <property type="match status" value="1"/>
</dbReference>
<dbReference type="PROSITE" id="PS00893">
    <property type="entry name" value="NUDIX_BOX"/>
    <property type="match status" value="1"/>
</dbReference>
<evidence type="ECO:0000256" key="8">
    <source>
        <dbReference type="SAM" id="Phobius"/>
    </source>
</evidence>
<feature type="transmembrane region" description="Helical" evidence="8">
    <location>
        <begin position="114"/>
        <end position="134"/>
    </location>
</feature>
<feature type="transmembrane region" description="Helical" evidence="8">
    <location>
        <begin position="254"/>
        <end position="280"/>
    </location>
</feature>
<evidence type="ECO:0000259" key="9">
    <source>
        <dbReference type="PROSITE" id="PS51462"/>
    </source>
</evidence>
<gene>
    <name evidence="10" type="ORF">GCM10020367_06920</name>
</gene>
<dbReference type="Proteomes" id="UP001499990">
    <property type="component" value="Unassembled WGS sequence"/>
</dbReference>
<dbReference type="InterPro" id="IPR000086">
    <property type="entry name" value="NUDIX_hydrolase_dom"/>
</dbReference>
<dbReference type="PROSITE" id="PS51462">
    <property type="entry name" value="NUDIX"/>
    <property type="match status" value="2"/>
</dbReference>
<evidence type="ECO:0000313" key="10">
    <source>
        <dbReference type="EMBL" id="GAA3368465.1"/>
    </source>
</evidence>
<dbReference type="PANTHER" id="PTHR23513:SF6">
    <property type="entry name" value="MAJOR FACILITATOR SUPERFAMILY ASSOCIATED DOMAIN-CONTAINING PROTEIN"/>
    <property type="match status" value="1"/>
</dbReference>
<feature type="transmembrane region" description="Helical" evidence="8">
    <location>
        <begin position="322"/>
        <end position="340"/>
    </location>
</feature>
<dbReference type="Gene3D" id="3.90.79.10">
    <property type="entry name" value="Nucleoside Triphosphate Pyrophosphohydrolase"/>
    <property type="match status" value="2"/>
</dbReference>
<feature type="transmembrane region" description="Helical" evidence="8">
    <location>
        <begin position="140"/>
        <end position="165"/>
    </location>
</feature>
<keyword evidence="5" id="KW-0378">Hydrolase</keyword>
<sequence>MNADHVPARPLRGAKAAGTVATRSSVRAARRGAGRATLWRHRNFRLYLTGQTASVAGTSVSQVALPLLAVVELDATTGQVALLAFVGQLPPLLVALHAGALAERLPKRRVMITGNLVSAAALASLLLAAALGSLTLGQLMAVAAVQVTAGVVQDAAAISLLPSLVDRSLIQRSNSRIGALFSVAATCGSHLGAALTGVLGAARALVADALSHVVSACCTARITATDSAHLTEPRCGGLLFAEIREGMRYVFADVTLRTLTLVNATTSFALALMNTLWALFLLRTLGMGSTSFGVVMGTGAAGAAVGALLAPRWSARFGPGPMMLAALALTPLAQVPLLLAAPGLRWQVAIAAGLALQMCCAGTAGTTQRSIRQCVTEAGMQARMQAVSTWLTAGCRPLAALIAGGLGTWLGVRPTLTIGAAALIVPFVVLYRSPVRALQRMPGTTPHSSDQGGDLMHQTEPMGTAALLINDRGAYLLHLRDNIPGICDPGTWSIPGGGPEGNETSFETIERELLEETGLTIPDLKPFTVVDCHSPDGTTKGRIQVYVGSWNGDADALPVSEGIMFCWFDAATVPYLTMCPWTQQVIDLHQAKVPSPRPLASSPLRGVGRTRLNVIGVHLYLEHQGKVLLGLRHPDAAFAGATHHFLAGHCEQESAVACLIREAEEEAGLVIAPADVEFVHAVHVLDAPGTQPRMQMVFRAHRWQGEPQLREPDKCISWDWWHPQQLPEPIVPYTRAAIHGIQAGRLYTELGWT</sequence>
<dbReference type="EMBL" id="BAAAYL010000001">
    <property type="protein sequence ID" value="GAA3368465.1"/>
    <property type="molecule type" value="Genomic_DNA"/>
</dbReference>
<dbReference type="InterPro" id="IPR020084">
    <property type="entry name" value="NUDIX_hydrolase_CS"/>
</dbReference>
<feature type="transmembrane region" description="Helical" evidence="8">
    <location>
        <begin position="292"/>
        <end position="310"/>
    </location>
</feature>
<name>A0ABP6S672_9ACTN</name>
<dbReference type="RefSeq" id="WP_425586146.1">
    <property type="nucleotide sequence ID" value="NZ_BAAAYL010000001.1"/>
</dbReference>
<dbReference type="Pfam" id="PF00293">
    <property type="entry name" value="NUDIX"/>
    <property type="match status" value="2"/>
</dbReference>
<keyword evidence="2" id="KW-0813">Transport</keyword>
<dbReference type="SUPFAM" id="SSF55811">
    <property type="entry name" value="Nudix"/>
    <property type="match status" value="2"/>
</dbReference>
<keyword evidence="3" id="KW-1003">Cell membrane</keyword>
<dbReference type="PANTHER" id="PTHR23513">
    <property type="entry name" value="INTEGRAL MEMBRANE EFFLUX PROTEIN-RELATED"/>
    <property type="match status" value="1"/>
</dbReference>
<dbReference type="InterPro" id="IPR036259">
    <property type="entry name" value="MFS_trans_sf"/>
</dbReference>
<dbReference type="CDD" id="cd04683">
    <property type="entry name" value="NUDIX_Hydrolase"/>
    <property type="match status" value="1"/>
</dbReference>
<keyword evidence="6 8" id="KW-1133">Transmembrane helix</keyword>
<feature type="transmembrane region" description="Helical" evidence="8">
    <location>
        <begin position="46"/>
        <end position="68"/>
    </location>
</feature>
<proteinExistence type="predicted"/>
<keyword evidence="11" id="KW-1185">Reference proteome</keyword>
<feature type="transmembrane region" description="Helical" evidence="8">
    <location>
        <begin position="412"/>
        <end position="431"/>
    </location>
</feature>
<protein>
    <recommendedName>
        <fullName evidence="9">Nudix hydrolase domain-containing protein</fullName>
    </recommendedName>
</protein>
<keyword evidence="7 8" id="KW-0472">Membrane</keyword>
<dbReference type="CDD" id="cd06173">
    <property type="entry name" value="MFS_MefA_like"/>
    <property type="match status" value="1"/>
</dbReference>
<comment type="subcellular location">
    <subcellularLocation>
        <location evidence="1">Cell membrane</location>
        <topology evidence="1">Multi-pass membrane protein</topology>
    </subcellularLocation>
</comment>
<accession>A0ABP6S672</accession>
<evidence type="ECO:0000256" key="3">
    <source>
        <dbReference type="ARBA" id="ARBA00022475"/>
    </source>
</evidence>
<evidence type="ECO:0000256" key="4">
    <source>
        <dbReference type="ARBA" id="ARBA00022692"/>
    </source>
</evidence>
<dbReference type="Gene3D" id="1.20.1250.20">
    <property type="entry name" value="MFS general substrate transporter like domains"/>
    <property type="match status" value="1"/>
</dbReference>
<evidence type="ECO:0000256" key="1">
    <source>
        <dbReference type="ARBA" id="ARBA00004651"/>
    </source>
</evidence>
<evidence type="ECO:0000256" key="2">
    <source>
        <dbReference type="ARBA" id="ARBA00022448"/>
    </source>
</evidence>
<feature type="domain" description="Nudix hydrolase" evidence="9">
    <location>
        <begin position="610"/>
        <end position="743"/>
    </location>
</feature>
<feature type="domain" description="Nudix hydrolase" evidence="9">
    <location>
        <begin position="459"/>
        <end position="590"/>
    </location>
</feature>
<evidence type="ECO:0000256" key="7">
    <source>
        <dbReference type="ARBA" id="ARBA00023136"/>
    </source>
</evidence>
<organism evidence="10 11">
    <name type="scientific">Streptomyces sannanensis</name>
    <dbReference type="NCBI Taxonomy" id="285536"/>
    <lineage>
        <taxon>Bacteria</taxon>
        <taxon>Bacillati</taxon>
        <taxon>Actinomycetota</taxon>
        <taxon>Actinomycetes</taxon>
        <taxon>Kitasatosporales</taxon>
        <taxon>Streptomycetaceae</taxon>
        <taxon>Streptomyces</taxon>
    </lineage>
</organism>
<comment type="caution">
    <text evidence="10">The sequence shown here is derived from an EMBL/GenBank/DDBJ whole genome shotgun (WGS) entry which is preliminary data.</text>
</comment>